<dbReference type="RefSeq" id="WP_148778966.1">
    <property type="nucleotide sequence ID" value="NZ_VSSS01000109.1"/>
</dbReference>
<evidence type="ECO:0000313" key="3">
    <source>
        <dbReference type="Proteomes" id="UP000324758"/>
    </source>
</evidence>
<feature type="region of interest" description="Disordered" evidence="1">
    <location>
        <begin position="1"/>
        <end position="22"/>
    </location>
</feature>
<sequence length="75" mass="7804">MDDRKLPISQRTPCGLSDADAAADSVVDDSSVVYFGSSQRINKGFAIALRAMGVEAGILPADPGPTKPAPNQEDT</sequence>
<keyword evidence="3" id="KW-1185">Reference proteome</keyword>
<gene>
    <name evidence="2" type="ORF">FXB40_46590</name>
</gene>
<evidence type="ECO:0000313" key="2">
    <source>
        <dbReference type="EMBL" id="TYL83183.1"/>
    </source>
</evidence>
<accession>A0A5D3JYD6</accession>
<evidence type="ECO:0000256" key="1">
    <source>
        <dbReference type="SAM" id="MobiDB-lite"/>
    </source>
</evidence>
<dbReference type="OrthoDB" id="8266052at2"/>
<proteinExistence type="predicted"/>
<name>A0A5D3JYD6_9BRAD</name>
<dbReference type="EMBL" id="VSSS01000109">
    <property type="protein sequence ID" value="TYL83183.1"/>
    <property type="molecule type" value="Genomic_DNA"/>
</dbReference>
<dbReference type="AlphaFoldDB" id="A0A5D3JYD6"/>
<comment type="caution">
    <text evidence="2">The sequence shown here is derived from an EMBL/GenBank/DDBJ whole genome shotgun (WGS) entry which is preliminary data.</text>
</comment>
<reference evidence="2 3" key="1">
    <citation type="submission" date="2019-08" db="EMBL/GenBank/DDBJ databases">
        <title>Bradyrhizobium hipponensis sp. nov., a rhizobium isolated from a Lupinus angustifolius root nodule in Tunisia.</title>
        <authorList>
            <person name="Off K."/>
            <person name="Rejili M."/>
            <person name="Mars M."/>
            <person name="Brachmann A."/>
            <person name="Marin M."/>
        </authorList>
    </citation>
    <scope>NUCLEOTIDE SEQUENCE [LARGE SCALE GENOMIC DNA]</scope>
    <source>
        <strain evidence="2 3">CTAW71</strain>
    </source>
</reference>
<organism evidence="2 3">
    <name type="scientific">Bradyrhizobium rifense</name>
    <dbReference type="NCBI Taxonomy" id="515499"/>
    <lineage>
        <taxon>Bacteria</taxon>
        <taxon>Pseudomonadati</taxon>
        <taxon>Pseudomonadota</taxon>
        <taxon>Alphaproteobacteria</taxon>
        <taxon>Hyphomicrobiales</taxon>
        <taxon>Nitrobacteraceae</taxon>
        <taxon>Bradyrhizobium</taxon>
    </lineage>
</organism>
<dbReference type="Proteomes" id="UP000324758">
    <property type="component" value="Unassembled WGS sequence"/>
</dbReference>
<protein>
    <submittedName>
        <fullName evidence="2">Uncharacterized protein</fullName>
    </submittedName>
</protein>